<protein>
    <recommendedName>
        <fullName evidence="1">F-box domain-containing protein</fullName>
    </recommendedName>
</protein>
<evidence type="ECO:0000313" key="3">
    <source>
        <dbReference type="EMBL" id="CAF1542570.1"/>
    </source>
</evidence>
<reference evidence="3" key="1">
    <citation type="submission" date="2021-02" db="EMBL/GenBank/DDBJ databases">
        <authorList>
            <person name="Nowell W R."/>
        </authorList>
    </citation>
    <scope>NUCLEOTIDE SEQUENCE</scope>
</reference>
<dbReference type="Proteomes" id="UP000663854">
    <property type="component" value="Unassembled WGS sequence"/>
</dbReference>
<sequence>MISKLETLPNEIFLIIFNYLSWDEILISLWSLNKRISSLICSIFSINKNGIIFNRPGLSYKKISKILLPLIFKSSLLCSSIKYIHLNGSDSNSYDLIDQYFFNNNNNKESFRFPNLESLNIIQCLLSKSLIEKLSLLIQYQLNELKLTFDKVVFESFGYKDQDSSCISNRKNLIVMLEYFLCIIFSGECQLISLQLDISQSYSDTHQCIKSRSLNLSSNKIDNLFQSNCLTLRYLHIRIQYTCFLEHLIEHIPNLEQLTVCFRHSLNVLNQSYSNIQNLTTSNENWFYKIPKLKCFILKSRIYNDLEFIYLKWLLNNVNYIQKLKIYLKGNEVFRTDQSIWKCLIDANFIREYCLPDKIINLIDFDFYIRSKRQLSLVDIENIIDSFKINSFFIKHQWTNVECFYDENKSYQYIFSSTQNKSQFFYTLSKYRCINNWQDIRCIQLNFHPSFYLFLEQFDELCSNVSSIIIHTEPLTIPFEMGQRNLNNIRLQNVTKLQFGDCDSRSIEFCRKLTYRDKRRAKVFAHLISMCVQLKYLLVEKFEWLLYIVKYASNNLRNDALATVRYAEFGIPSCNHGPNKSIHIGKRLVPFLSTYMPHLQTLRLGRPDDLPWTTIRPDFKSGYFHWVAQNRWTQLLQTPQSINEHVTIFEQDLSQLFEQLQQFVFLDIYGIISQEKVESYRLMIQSRFPNSNFDIQISRFRLWV</sequence>
<accession>A0A815WJ07</accession>
<organism evidence="3 4">
    <name type="scientific">Rotaria sordida</name>
    <dbReference type="NCBI Taxonomy" id="392033"/>
    <lineage>
        <taxon>Eukaryota</taxon>
        <taxon>Metazoa</taxon>
        <taxon>Spiralia</taxon>
        <taxon>Gnathifera</taxon>
        <taxon>Rotifera</taxon>
        <taxon>Eurotatoria</taxon>
        <taxon>Bdelloidea</taxon>
        <taxon>Philodinida</taxon>
        <taxon>Philodinidae</taxon>
        <taxon>Rotaria</taxon>
    </lineage>
</organism>
<dbReference type="AlphaFoldDB" id="A0A815WJ07"/>
<name>A0A815WJ07_9BILA</name>
<evidence type="ECO:0000313" key="2">
    <source>
        <dbReference type="EMBL" id="CAF1262759.1"/>
    </source>
</evidence>
<dbReference type="EMBL" id="CAJNOH010001954">
    <property type="protein sequence ID" value="CAF1262759.1"/>
    <property type="molecule type" value="Genomic_DNA"/>
</dbReference>
<gene>
    <name evidence="3" type="ORF">JXQ802_LOCUS43056</name>
    <name evidence="2" type="ORF">PYM288_LOCUS27966</name>
</gene>
<evidence type="ECO:0000259" key="1">
    <source>
        <dbReference type="PROSITE" id="PS50181"/>
    </source>
</evidence>
<dbReference type="PROSITE" id="PS50181">
    <property type="entry name" value="FBOX"/>
    <property type="match status" value="1"/>
</dbReference>
<evidence type="ECO:0000313" key="4">
    <source>
        <dbReference type="Proteomes" id="UP000663870"/>
    </source>
</evidence>
<keyword evidence="4" id="KW-1185">Reference proteome</keyword>
<proteinExistence type="predicted"/>
<dbReference type="InterPro" id="IPR001810">
    <property type="entry name" value="F-box_dom"/>
</dbReference>
<dbReference type="EMBL" id="CAJNOL010003028">
    <property type="protein sequence ID" value="CAF1542570.1"/>
    <property type="molecule type" value="Genomic_DNA"/>
</dbReference>
<feature type="domain" description="F-box" evidence="1">
    <location>
        <begin position="2"/>
        <end position="40"/>
    </location>
</feature>
<comment type="caution">
    <text evidence="3">The sequence shown here is derived from an EMBL/GenBank/DDBJ whole genome shotgun (WGS) entry which is preliminary data.</text>
</comment>
<dbReference type="Proteomes" id="UP000663870">
    <property type="component" value="Unassembled WGS sequence"/>
</dbReference>